<dbReference type="Pfam" id="PF00078">
    <property type="entry name" value="RVT_1"/>
    <property type="match status" value="1"/>
</dbReference>
<organism evidence="2 3">
    <name type="scientific">Acropora cervicornis</name>
    <name type="common">Staghorn coral</name>
    <dbReference type="NCBI Taxonomy" id="6130"/>
    <lineage>
        <taxon>Eukaryota</taxon>
        <taxon>Metazoa</taxon>
        <taxon>Cnidaria</taxon>
        <taxon>Anthozoa</taxon>
        <taxon>Hexacorallia</taxon>
        <taxon>Scleractinia</taxon>
        <taxon>Astrocoeniina</taxon>
        <taxon>Acroporidae</taxon>
        <taxon>Acropora</taxon>
    </lineage>
</organism>
<dbReference type="Proteomes" id="UP001249851">
    <property type="component" value="Unassembled WGS sequence"/>
</dbReference>
<reference evidence="2" key="1">
    <citation type="journal article" date="2023" name="G3 (Bethesda)">
        <title>Whole genome assembly and annotation of the endangered Caribbean coral Acropora cervicornis.</title>
        <authorList>
            <person name="Selwyn J.D."/>
            <person name="Vollmer S.V."/>
        </authorList>
    </citation>
    <scope>NUCLEOTIDE SEQUENCE</scope>
    <source>
        <strain evidence="2">K2</strain>
    </source>
</reference>
<sequence length="151" mass="17495">MRIPNASMKRSRCVQAPKIDNFIYHLHDCKIFSKLDLKQGYHQLTLDPETRKVGTFSTPWGNYRPKRLIFGARSSQDVFHEAMFKVFGDTPHCLNQRDDITLGGRDTEERLQVLQAAPQRAQEHGIPFNKEKCEFEKEEIGFSVHVFTKDG</sequence>
<gene>
    <name evidence="2" type="ORF">P5673_026941</name>
</gene>
<dbReference type="SUPFAM" id="SSF56672">
    <property type="entry name" value="DNA/RNA polymerases"/>
    <property type="match status" value="1"/>
</dbReference>
<dbReference type="CDD" id="cd01647">
    <property type="entry name" value="RT_LTR"/>
    <property type="match status" value="1"/>
</dbReference>
<accession>A0AAD9PZC3</accession>
<evidence type="ECO:0000313" key="2">
    <source>
        <dbReference type="EMBL" id="KAK2551947.1"/>
    </source>
</evidence>
<dbReference type="AlphaFoldDB" id="A0AAD9PZC3"/>
<dbReference type="Gene3D" id="3.10.10.10">
    <property type="entry name" value="HIV Type 1 Reverse Transcriptase, subunit A, domain 1"/>
    <property type="match status" value="1"/>
</dbReference>
<name>A0AAD9PZC3_ACRCE</name>
<comment type="caution">
    <text evidence="2">The sequence shown here is derived from an EMBL/GenBank/DDBJ whole genome shotgun (WGS) entry which is preliminary data.</text>
</comment>
<evidence type="ECO:0000313" key="3">
    <source>
        <dbReference type="Proteomes" id="UP001249851"/>
    </source>
</evidence>
<proteinExistence type="predicted"/>
<dbReference type="PANTHER" id="PTHR37984:SF9">
    <property type="entry name" value="INTEGRASE CATALYTIC DOMAIN-CONTAINING PROTEIN"/>
    <property type="match status" value="1"/>
</dbReference>
<feature type="domain" description="Reverse transcriptase" evidence="1">
    <location>
        <begin position="21"/>
        <end position="141"/>
    </location>
</feature>
<evidence type="ECO:0000259" key="1">
    <source>
        <dbReference type="Pfam" id="PF00078"/>
    </source>
</evidence>
<dbReference type="EMBL" id="JARQWQ010000091">
    <property type="protein sequence ID" value="KAK2551947.1"/>
    <property type="molecule type" value="Genomic_DNA"/>
</dbReference>
<dbReference type="InterPro" id="IPR043128">
    <property type="entry name" value="Rev_trsase/Diguanyl_cyclase"/>
</dbReference>
<dbReference type="InterPro" id="IPR050951">
    <property type="entry name" value="Retrovirus_Pol_polyprotein"/>
</dbReference>
<keyword evidence="3" id="KW-1185">Reference proteome</keyword>
<reference evidence="2" key="2">
    <citation type="journal article" date="2023" name="Science">
        <title>Genomic signatures of disease resistance in endangered staghorn corals.</title>
        <authorList>
            <person name="Vollmer S.V."/>
            <person name="Selwyn J.D."/>
            <person name="Despard B.A."/>
            <person name="Roesel C.L."/>
        </authorList>
    </citation>
    <scope>NUCLEOTIDE SEQUENCE</scope>
    <source>
        <strain evidence="2">K2</strain>
    </source>
</reference>
<dbReference type="Gene3D" id="3.30.70.270">
    <property type="match status" value="1"/>
</dbReference>
<dbReference type="InterPro" id="IPR000477">
    <property type="entry name" value="RT_dom"/>
</dbReference>
<dbReference type="PANTHER" id="PTHR37984">
    <property type="entry name" value="PROTEIN CBG26694"/>
    <property type="match status" value="1"/>
</dbReference>
<protein>
    <submittedName>
        <fullName evidence="2">Retrovirus-related Pol polyprotein from transposon 17.6</fullName>
    </submittedName>
</protein>
<dbReference type="InterPro" id="IPR043502">
    <property type="entry name" value="DNA/RNA_pol_sf"/>
</dbReference>